<feature type="domain" description="K+ potassium transporter integral membrane" evidence="3">
    <location>
        <begin position="20"/>
        <end position="236"/>
    </location>
</feature>
<dbReference type="EMBL" id="MHPA01000008">
    <property type="protein sequence ID" value="OGZ73750.1"/>
    <property type="molecule type" value="Genomic_DNA"/>
</dbReference>
<dbReference type="InterPro" id="IPR003855">
    <property type="entry name" value="K+_transporter"/>
</dbReference>
<protein>
    <recommendedName>
        <fullName evidence="3">K+ potassium transporter integral membrane domain-containing protein</fullName>
    </recommendedName>
</protein>
<keyword evidence="2" id="KW-0812">Transmembrane</keyword>
<evidence type="ECO:0000256" key="1">
    <source>
        <dbReference type="ARBA" id="ARBA00007019"/>
    </source>
</evidence>
<feature type="transmembrane region" description="Helical" evidence="2">
    <location>
        <begin position="174"/>
        <end position="194"/>
    </location>
</feature>
<name>A0A1G2IH49_9BACT</name>
<keyword evidence="2" id="KW-1133">Transmembrane helix</keyword>
<feature type="transmembrane region" description="Helical" evidence="2">
    <location>
        <begin position="144"/>
        <end position="162"/>
    </location>
</feature>
<dbReference type="PANTHER" id="PTHR30540:SF79">
    <property type="entry name" value="LOW AFFINITY POTASSIUM TRANSPORT SYSTEM PROTEIN KUP"/>
    <property type="match status" value="1"/>
</dbReference>
<accession>A0A1G2IH49</accession>
<comment type="caution">
    <text evidence="4">The sequence shown here is derived from an EMBL/GenBank/DDBJ whole genome shotgun (WGS) entry which is preliminary data.</text>
</comment>
<dbReference type="InterPro" id="IPR053951">
    <property type="entry name" value="K_trans_N"/>
</dbReference>
<comment type="similarity">
    <text evidence="1">Belongs to the HAK/KUP transporter (TC 2.A.72) family.</text>
</comment>
<reference evidence="4 5" key="1">
    <citation type="journal article" date="2016" name="Nat. Commun.">
        <title>Thousands of microbial genomes shed light on interconnected biogeochemical processes in an aquifer system.</title>
        <authorList>
            <person name="Anantharaman K."/>
            <person name="Brown C.T."/>
            <person name="Hug L.A."/>
            <person name="Sharon I."/>
            <person name="Castelle C.J."/>
            <person name="Probst A.J."/>
            <person name="Thomas B.C."/>
            <person name="Singh A."/>
            <person name="Wilkins M.J."/>
            <person name="Karaoz U."/>
            <person name="Brodie E.L."/>
            <person name="Williams K.H."/>
            <person name="Hubbard S.S."/>
            <person name="Banfield J.F."/>
        </authorList>
    </citation>
    <scope>NUCLEOTIDE SEQUENCE [LARGE SCALE GENOMIC DNA]</scope>
</reference>
<dbReference type="AlphaFoldDB" id="A0A1G2IH49"/>
<feature type="transmembrane region" description="Helical" evidence="2">
    <location>
        <begin position="209"/>
        <end position="231"/>
    </location>
</feature>
<feature type="transmembrane region" description="Helical" evidence="2">
    <location>
        <begin position="53"/>
        <end position="73"/>
    </location>
</feature>
<dbReference type="Proteomes" id="UP000176774">
    <property type="component" value="Unassembled WGS sequence"/>
</dbReference>
<dbReference type="GO" id="GO:0015079">
    <property type="term" value="F:potassium ion transmembrane transporter activity"/>
    <property type="evidence" value="ECO:0007669"/>
    <property type="project" value="InterPro"/>
</dbReference>
<dbReference type="Pfam" id="PF02705">
    <property type="entry name" value="K_trans"/>
    <property type="match status" value="1"/>
</dbReference>
<evidence type="ECO:0000259" key="3">
    <source>
        <dbReference type="Pfam" id="PF02705"/>
    </source>
</evidence>
<dbReference type="GO" id="GO:0016020">
    <property type="term" value="C:membrane"/>
    <property type="evidence" value="ECO:0007669"/>
    <property type="project" value="InterPro"/>
</dbReference>
<sequence>MKKTNHKKNQIGIFALLGLCMGSLGVVYGDIGTSPLYAINEIFFGHGNTLPSQANVYGVISLVGWVLTLIITLKYITFVLRADSDGEGGVFSLLSILRQSKVKRVVITGILILAAGLLFGEGIITPSISVLSAIEGLKVINPAFEKFVVPLTIIILTLLFAFQSKGTGKIGRVFGPIMIVWFLIIGILGSWQIFWHPQILYALNPLEGIRFILSIGAFKTMAVLGSVVLVITGGRHFLQTSGILGAALYNLVGFF</sequence>
<gene>
    <name evidence="4" type="ORF">A2908_02970</name>
</gene>
<feature type="transmembrane region" description="Helical" evidence="2">
    <location>
        <begin position="105"/>
        <end position="124"/>
    </location>
</feature>
<evidence type="ECO:0000313" key="5">
    <source>
        <dbReference type="Proteomes" id="UP000176774"/>
    </source>
</evidence>
<evidence type="ECO:0000313" key="4">
    <source>
        <dbReference type="EMBL" id="OGZ73750.1"/>
    </source>
</evidence>
<organism evidence="4 5">
    <name type="scientific">Candidatus Staskawiczbacteria bacterium RIFCSPLOWO2_01_FULL_38_12b</name>
    <dbReference type="NCBI Taxonomy" id="1802214"/>
    <lineage>
        <taxon>Bacteria</taxon>
        <taxon>Candidatus Staskawicziibacteriota</taxon>
    </lineage>
</organism>
<dbReference type="PANTHER" id="PTHR30540">
    <property type="entry name" value="OSMOTIC STRESS POTASSIUM TRANSPORTER"/>
    <property type="match status" value="1"/>
</dbReference>
<keyword evidence="2" id="KW-0472">Membrane</keyword>
<evidence type="ECO:0000256" key="2">
    <source>
        <dbReference type="SAM" id="Phobius"/>
    </source>
</evidence>
<proteinExistence type="inferred from homology"/>